<name>A0A7C9J4C5_9RHOB</name>
<dbReference type="PANTHER" id="PTHR36930:SF1">
    <property type="entry name" value="MOSC DOMAIN-CONTAINING PROTEIN"/>
    <property type="match status" value="1"/>
</dbReference>
<dbReference type="GO" id="GO:0030151">
    <property type="term" value="F:molybdenum ion binding"/>
    <property type="evidence" value="ECO:0007669"/>
    <property type="project" value="InterPro"/>
</dbReference>
<gene>
    <name evidence="2" type="ORF">GQ651_12765</name>
</gene>
<reference evidence="2 3" key="2">
    <citation type="submission" date="2020-03" db="EMBL/GenBank/DDBJ databases">
        <title>Kangsaoukella pontilimi gen. nov., sp. nov., a new member of the family Rhodobacteraceae isolated from a tidal mudflat.</title>
        <authorList>
            <person name="Kim I.S."/>
        </authorList>
    </citation>
    <scope>NUCLEOTIDE SEQUENCE [LARGE SCALE GENOMIC DNA]</scope>
    <source>
        <strain evidence="2 3">GH1-50</strain>
    </source>
</reference>
<dbReference type="Proteomes" id="UP000480350">
    <property type="component" value="Unassembled WGS sequence"/>
</dbReference>
<keyword evidence="3" id="KW-1185">Reference proteome</keyword>
<dbReference type="EMBL" id="WUPT01000002">
    <property type="protein sequence ID" value="MXQ08721.1"/>
    <property type="molecule type" value="Genomic_DNA"/>
</dbReference>
<dbReference type="InterPro" id="IPR052716">
    <property type="entry name" value="MOSC_domain"/>
</dbReference>
<sequence>MPALVPTDYTATIVWLGLVPHRDAPEIEANSSERLSLTFAGVESGEVHSGLTRPSCSRVTAQYPKGTEIRNTRQVSIVSEEELATIASALDLEKLDPRWLGATIVVRGIPDFSYIPPSSRLQAEDGATLTVDMQNRPCSLVARTIEQARPGHGKGFKAAAKGRRGVTAWVEREGALVLGGTLRLHIPDQRAWQPGG</sequence>
<feature type="domain" description="MOSC" evidence="1">
    <location>
        <begin position="27"/>
        <end position="185"/>
    </location>
</feature>
<dbReference type="GO" id="GO:0003824">
    <property type="term" value="F:catalytic activity"/>
    <property type="evidence" value="ECO:0007669"/>
    <property type="project" value="InterPro"/>
</dbReference>
<dbReference type="AlphaFoldDB" id="A0A7C9J4C5"/>
<dbReference type="InterPro" id="IPR005302">
    <property type="entry name" value="MoCF_Sase_C"/>
</dbReference>
<dbReference type="Gene3D" id="2.40.33.20">
    <property type="entry name" value="PK beta-barrel domain-like"/>
    <property type="match status" value="1"/>
</dbReference>
<dbReference type="PROSITE" id="PS51340">
    <property type="entry name" value="MOSC"/>
    <property type="match status" value="1"/>
</dbReference>
<dbReference type="InterPro" id="IPR011037">
    <property type="entry name" value="Pyrv_Knase-like_insert_dom_sf"/>
</dbReference>
<comment type="caution">
    <text evidence="2">The sequence shown here is derived from an EMBL/GenBank/DDBJ whole genome shotgun (WGS) entry which is preliminary data.</text>
</comment>
<dbReference type="PANTHER" id="PTHR36930">
    <property type="entry name" value="METAL-SULFUR CLUSTER BIOSYNTHESIS PROTEINS YUAD-RELATED"/>
    <property type="match status" value="1"/>
</dbReference>
<dbReference type="SUPFAM" id="SSF50800">
    <property type="entry name" value="PK beta-barrel domain-like"/>
    <property type="match status" value="1"/>
</dbReference>
<evidence type="ECO:0000313" key="3">
    <source>
        <dbReference type="Proteomes" id="UP000480350"/>
    </source>
</evidence>
<evidence type="ECO:0000313" key="2">
    <source>
        <dbReference type="EMBL" id="MXQ08721.1"/>
    </source>
</evidence>
<dbReference type="RefSeq" id="WP_160764626.1">
    <property type="nucleotide sequence ID" value="NZ_WUPT01000002.1"/>
</dbReference>
<dbReference type="Pfam" id="PF03473">
    <property type="entry name" value="MOSC"/>
    <property type="match status" value="1"/>
</dbReference>
<proteinExistence type="predicted"/>
<accession>A0A7C9J4C5</accession>
<reference evidence="2 3" key="1">
    <citation type="submission" date="2019-12" db="EMBL/GenBank/DDBJ databases">
        <authorList>
            <person name="Lee S.D."/>
        </authorList>
    </citation>
    <scope>NUCLEOTIDE SEQUENCE [LARGE SCALE GENOMIC DNA]</scope>
    <source>
        <strain evidence="2 3">GH1-50</strain>
    </source>
</reference>
<protein>
    <submittedName>
        <fullName evidence="2">MOSC domain-containing protein</fullName>
    </submittedName>
</protein>
<dbReference type="GO" id="GO:0030170">
    <property type="term" value="F:pyridoxal phosphate binding"/>
    <property type="evidence" value="ECO:0007669"/>
    <property type="project" value="InterPro"/>
</dbReference>
<organism evidence="2 3">
    <name type="scientific">Kangsaoukella pontilimi</name>
    <dbReference type="NCBI Taxonomy" id="2691042"/>
    <lineage>
        <taxon>Bacteria</taxon>
        <taxon>Pseudomonadati</taxon>
        <taxon>Pseudomonadota</taxon>
        <taxon>Alphaproteobacteria</taxon>
        <taxon>Rhodobacterales</taxon>
        <taxon>Paracoccaceae</taxon>
        <taxon>Kangsaoukella</taxon>
    </lineage>
</organism>
<evidence type="ECO:0000259" key="1">
    <source>
        <dbReference type="PROSITE" id="PS51340"/>
    </source>
</evidence>